<dbReference type="GeneID" id="83861501"/>
<evidence type="ECO:0000256" key="10">
    <source>
        <dbReference type="ARBA" id="ARBA00023065"/>
    </source>
</evidence>
<dbReference type="PANTHER" id="PTHR43298">
    <property type="entry name" value="MULTIDRUG RESISTANCE PROTEIN NORM-RELATED"/>
    <property type="match status" value="1"/>
</dbReference>
<dbReference type="Proteomes" id="UP000250070">
    <property type="component" value="Unassembled WGS sequence"/>
</dbReference>
<keyword evidence="9 13" id="KW-1133">Transmembrane helix</keyword>
<dbReference type="RefSeq" id="WP_112890301.1">
    <property type="nucleotide sequence ID" value="NZ_CP068103.1"/>
</dbReference>
<evidence type="ECO:0000256" key="8">
    <source>
        <dbReference type="ARBA" id="ARBA00022692"/>
    </source>
</evidence>
<dbReference type="InterPro" id="IPR050222">
    <property type="entry name" value="MATE_MdtK"/>
</dbReference>
<name>A0A2X1Y1K7_9FIRM</name>
<dbReference type="GO" id="GO:0006811">
    <property type="term" value="P:monoatomic ion transport"/>
    <property type="evidence" value="ECO:0007669"/>
    <property type="project" value="UniProtKB-KW"/>
</dbReference>
<feature type="transmembrane region" description="Helical" evidence="13">
    <location>
        <begin position="12"/>
        <end position="35"/>
    </location>
</feature>
<evidence type="ECO:0000256" key="3">
    <source>
        <dbReference type="ARBA" id="ARBA00010199"/>
    </source>
</evidence>
<feature type="transmembrane region" description="Helical" evidence="13">
    <location>
        <begin position="417"/>
        <end position="439"/>
    </location>
</feature>
<comment type="function">
    <text evidence="1">Multidrug efflux pump.</text>
</comment>
<feature type="transmembrane region" description="Helical" evidence="13">
    <location>
        <begin position="363"/>
        <end position="384"/>
    </location>
</feature>
<evidence type="ECO:0000313" key="15">
    <source>
        <dbReference type="Proteomes" id="UP000250070"/>
    </source>
</evidence>
<keyword evidence="11 13" id="KW-0472">Membrane</keyword>
<keyword evidence="5" id="KW-0813">Transport</keyword>
<keyword evidence="7" id="KW-1003">Cell membrane</keyword>
<dbReference type="STRING" id="54005.HMPREF3229_00964"/>
<evidence type="ECO:0000256" key="2">
    <source>
        <dbReference type="ARBA" id="ARBA00004651"/>
    </source>
</evidence>
<feature type="transmembrane region" description="Helical" evidence="13">
    <location>
        <begin position="323"/>
        <end position="343"/>
    </location>
</feature>
<comment type="subcellular location">
    <subcellularLocation>
        <location evidence="2">Cell membrane</location>
        <topology evidence="2">Multi-pass membrane protein</topology>
    </subcellularLocation>
</comment>
<feature type="transmembrane region" description="Helical" evidence="13">
    <location>
        <begin position="196"/>
        <end position="215"/>
    </location>
</feature>
<evidence type="ECO:0000256" key="6">
    <source>
        <dbReference type="ARBA" id="ARBA00022449"/>
    </source>
</evidence>
<feature type="transmembrane region" description="Helical" evidence="13">
    <location>
        <begin position="260"/>
        <end position="279"/>
    </location>
</feature>
<dbReference type="OrthoDB" id="9776324at2"/>
<evidence type="ECO:0000256" key="1">
    <source>
        <dbReference type="ARBA" id="ARBA00003408"/>
    </source>
</evidence>
<evidence type="ECO:0000256" key="7">
    <source>
        <dbReference type="ARBA" id="ARBA00022475"/>
    </source>
</evidence>
<comment type="similarity">
    <text evidence="3">Belongs to the multi antimicrobial extrusion (MATE) (TC 2.A.66.1) family.</text>
</comment>
<dbReference type="Pfam" id="PF01554">
    <property type="entry name" value="MatE"/>
    <property type="match status" value="2"/>
</dbReference>
<evidence type="ECO:0000256" key="9">
    <source>
        <dbReference type="ARBA" id="ARBA00022989"/>
    </source>
</evidence>
<dbReference type="CDD" id="cd13140">
    <property type="entry name" value="MATE_like_1"/>
    <property type="match status" value="1"/>
</dbReference>
<feature type="transmembrane region" description="Helical" evidence="13">
    <location>
        <begin position="47"/>
        <end position="71"/>
    </location>
</feature>
<keyword evidence="8 13" id="KW-0812">Transmembrane</keyword>
<evidence type="ECO:0000256" key="13">
    <source>
        <dbReference type="SAM" id="Phobius"/>
    </source>
</evidence>
<dbReference type="GO" id="GO:0042910">
    <property type="term" value="F:xenobiotic transmembrane transporter activity"/>
    <property type="evidence" value="ECO:0007669"/>
    <property type="project" value="InterPro"/>
</dbReference>
<reference evidence="14 15" key="1">
    <citation type="submission" date="2018-06" db="EMBL/GenBank/DDBJ databases">
        <authorList>
            <consortium name="Pathogen Informatics"/>
            <person name="Doyle S."/>
        </authorList>
    </citation>
    <scope>NUCLEOTIDE SEQUENCE [LARGE SCALE GENOMIC DNA]</scope>
    <source>
        <strain evidence="14 15">NCTC13076</strain>
    </source>
</reference>
<feature type="transmembrane region" description="Helical" evidence="13">
    <location>
        <begin position="285"/>
        <end position="302"/>
    </location>
</feature>
<accession>A0A2X1Y1K7</accession>
<evidence type="ECO:0000256" key="12">
    <source>
        <dbReference type="ARBA" id="ARBA00031636"/>
    </source>
</evidence>
<evidence type="ECO:0000256" key="5">
    <source>
        <dbReference type="ARBA" id="ARBA00022448"/>
    </source>
</evidence>
<sequence>MREVNLLRGNIFSALLKMALPLMGTAFVQMAYSLVDLMWLGRLSTEAVAAVGACSFLVWIAQAITLVAKTGVSVGLSQSYGRNDDESSKKVWLAGFGLNLILCIGLSILYISMRNEIIGFYRLEESVHTMAVDYLLIVSGGLIFTFLNPILSSAFFAKGNSITTFKISIISLVINLILDPFLIFGIGIFPQMGIKGAALATVLAQMISSLLYIYVGIGTREIFVRTNYLKIPEGFYYKSILNLGLPAALQSLIHASVSMILNRYIAGFGALYIAVYSIGSQIESISWMTADGFAVAFSAFFGQNFGAKNYERLHDGRREAMKIVNIIGIFATVLLFFFAENLFRLFIPKDPDAIVAGIDYLKILAFSQYFMALEIGTTGMLNGLGLTRYPAINAMVLNISRIPMALLFMPIFNVNGIWIAMSLSSVLKGIFLTLIYYYLRKKTQGFRINMKTYV</sequence>
<protein>
    <recommendedName>
        <fullName evidence="4">Probable multidrug resistance protein NorM</fullName>
    </recommendedName>
    <alternativeName>
        <fullName evidence="12">Multidrug-efflux transporter</fullName>
    </alternativeName>
</protein>
<dbReference type="AlphaFoldDB" id="A0A2X1Y1K7"/>
<feature type="transmembrane region" description="Helical" evidence="13">
    <location>
        <begin position="91"/>
        <end position="113"/>
    </location>
</feature>
<dbReference type="InterPro" id="IPR002528">
    <property type="entry name" value="MATE_fam"/>
</dbReference>
<dbReference type="InterPro" id="IPR048279">
    <property type="entry name" value="MdtK-like"/>
</dbReference>
<evidence type="ECO:0000313" key="14">
    <source>
        <dbReference type="EMBL" id="SPY48719.1"/>
    </source>
</evidence>
<proteinExistence type="inferred from homology"/>
<organism evidence="14 15">
    <name type="scientific">Peptoniphilus harei</name>
    <dbReference type="NCBI Taxonomy" id="54005"/>
    <lineage>
        <taxon>Bacteria</taxon>
        <taxon>Bacillati</taxon>
        <taxon>Bacillota</taxon>
        <taxon>Tissierellia</taxon>
        <taxon>Tissierellales</taxon>
        <taxon>Peptoniphilaceae</taxon>
        <taxon>Peptoniphilus</taxon>
    </lineage>
</organism>
<dbReference type="PANTHER" id="PTHR43298:SF2">
    <property type="entry name" value="FMN_FAD EXPORTER YEEO-RELATED"/>
    <property type="match status" value="1"/>
</dbReference>
<feature type="transmembrane region" description="Helical" evidence="13">
    <location>
        <begin position="169"/>
        <end position="189"/>
    </location>
</feature>
<keyword evidence="6" id="KW-0050">Antiport</keyword>
<keyword evidence="10" id="KW-0406">Ion transport</keyword>
<evidence type="ECO:0000256" key="11">
    <source>
        <dbReference type="ARBA" id="ARBA00023136"/>
    </source>
</evidence>
<feature type="transmembrane region" description="Helical" evidence="13">
    <location>
        <begin position="391"/>
        <end position="411"/>
    </location>
</feature>
<gene>
    <name evidence="14" type="primary">mepA_7</name>
    <name evidence="14" type="ORF">NCTC13076_01806</name>
</gene>
<dbReference type="NCBIfam" id="TIGR00797">
    <property type="entry name" value="matE"/>
    <property type="match status" value="1"/>
</dbReference>
<dbReference type="GO" id="GO:0005886">
    <property type="term" value="C:plasma membrane"/>
    <property type="evidence" value="ECO:0007669"/>
    <property type="project" value="UniProtKB-SubCell"/>
</dbReference>
<dbReference type="PIRSF" id="PIRSF006603">
    <property type="entry name" value="DinF"/>
    <property type="match status" value="1"/>
</dbReference>
<feature type="transmembrane region" description="Helical" evidence="13">
    <location>
        <begin position="134"/>
        <end position="157"/>
    </location>
</feature>
<dbReference type="GO" id="GO:0015297">
    <property type="term" value="F:antiporter activity"/>
    <property type="evidence" value="ECO:0007669"/>
    <property type="project" value="UniProtKB-KW"/>
</dbReference>
<evidence type="ECO:0000256" key="4">
    <source>
        <dbReference type="ARBA" id="ARBA00020268"/>
    </source>
</evidence>
<dbReference type="EMBL" id="UATM01000032">
    <property type="protein sequence ID" value="SPY48719.1"/>
    <property type="molecule type" value="Genomic_DNA"/>
</dbReference>